<sequence>MDEGFPVQVYSEKALAREGLDHSPLILKVEYRNYGAKPFRFFNSWFSRDGFDEIVIKAMSEFRGDGMPDVVLMKKFKSVRQAISKWVDRTKASECEEEENLVHEVNVLDSIVEDRDLTEAERWVYEEANVTKAKSDGGLGLNKLEASNNALILKWLWRYRTERDALWRKVVDAIHFSGRRWEEYPSNKKGTGTWNKIVRVGYRLKVHGTSFVNMIRGAVGNGTHVKFWIDPWISNEPLKVLFPALFRIESNKWCTVAERIGVQNGSTTIAWCWNKYPSSNVEMEQVIACHRLIADVRLNEKNDQWVWNKGNNNLYAVKETRRWLIEDVDRDESKVFVWCKWIPNKCNIFMWRANMDRIPTMSALRRRNIVVGEGGCYLCGEEDESTDHIFTACRIANGVWAGVASWYTTASPNTSSANPNTTSVNNKTV</sequence>
<evidence type="ECO:0000313" key="3">
    <source>
        <dbReference type="Proteomes" id="UP000245207"/>
    </source>
</evidence>
<evidence type="ECO:0000313" key="2">
    <source>
        <dbReference type="EMBL" id="PWA92746.1"/>
    </source>
</evidence>
<name>A0A2U1Q411_ARTAN</name>
<keyword evidence="2" id="KW-0808">Transferase</keyword>
<dbReference type="PANTHER" id="PTHR36617">
    <property type="entry name" value="PROTEIN, PUTATIVE-RELATED"/>
    <property type="match status" value="1"/>
</dbReference>
<dbReference type="InterPro" id="IPR026960">
    <property type="entry name" value="RVT-Znf"/>
</dbReference>
<gene>
    <name evidence="2" type="ORF">CTI12_AA022470</name>
</gene>
<comment type="caution">
    <text evidence="2">The sequence shown here is derived from an EMBL/GenBank/DDBJ whole genome shotgun (WGS) entry which is preliminary data.</text>
</comment>
<keyword evidence="2" id="KW-0695">RNA-directed DNA polymerase</keyword>
<keyword evidence="3" id="KW-1185">Reference proteome</keyword>
<dbReference type="EMBL" id="PKPP01000440">
    <property type="protein sequence ID" value="PWA92746.1"/>
    <property type="molecule type" value="Genomic_DNA"/>
</dbReference>
<feature type="domain" description="Reverse transcriptase zinc-binding" evidence="1">
    <location>
        <begin position="316"/>
        <end position="400"/>
    </location>
</feature>
<proteinExistence type="predicted"/>
<protein>
    <submittedName>
        <fullName evidence="2">Reverse transcriptase domain, Reverse transcriptase zinc-binding domain protein</fullName>
    </submittedName>
</protein>
<evidence type="ECO:0000259" key="1">
    <source>
        <dbReference type="Pfam" id="PF13966"/>
    </source>
</evidence>
<keyword evidence="2" id="KW-0548">Nucleotidyltransferase</keyword>
<dbReference type="Pfam" id="PF13966">
    <property type="entry name" value="zf-RVT"/>
    <property type="match status" value="1"/>
</dbReference>
<dbReference type="Proteomes" id="UP000245207">
    <property type="component" value="Unassembled WGS sequence"/>
</dbReference>
<dbReference type="PANTHER" id="PTHR36617:SF5">
    <property type="entry name" value="OS05G0421675 PROTEIN"/>
    <property type="match status" value="1"/>
</dbReference>
<dbReference type="GO" id="GO:0003964">
    <property type="term" value="F:RNA-directed DNA polymerase activity"/>
    <property type="evidence" value="ECO:0007669"/>
    <property type="project" value="UniProtKB-KW"/>
</dbReference>
<dbReference type="AlphaFoldDB" id="A0A2U1Q411"/>
<accession>A0A2U1Q411</accession>
<organism evidence="2 3">
    <name type="scientific">Artemisia annua</name>
    <name type="common">Sweet wormwood</name>
    <dbReference type="NCBI Taxonomy" id="35608"/>
    <lineage>
        <taxon>Eukaryota</taxon>
        <taxon>Viridiplantae</taxon>
        <taxon>Streptophyta</taxon>
        <taxon>Embryophyta</taxon>
        <taxon>Tracheophyta</taxon>
        <taxon>Spermatophyta</taxon>
        <taxon>Magnoliopsida</taxon>
        <taxon>eudicotyledons</taxon>
        <taxon>Gunneridae</taxon>
        <taxon>Pentapetalae</taxon>
        <taxon>asterids</taxon>
        <taxon>campanulids</taxon>
        <taxon>Asterales</taxon>
        <taxon>Asteraceae</taxon>
        <taxon>Asteroideae</taxon>
        <taxon>Anthemideae</taxon>
        <taxon>Artemisiinae</taxon>
        <taxon>Artemisia</taxon>
    </lineage>
</organism>
<reference evidence="2 3" key="1">
    <citation type="journal article" date="2018" name="Mol. Plant">
        <title>The genome of Artemisia annua provides insight into the evolution of Asteraceae family and artemisinin biosynthesis.</title>
        <authorList>
            <person name="Shen Q."/>
            <person name="Zhang L."/>
            <person name="Liao Z."/>
            <person name="Wang S."/>
            <person name="Yan T."/>
            <person name="Shi P."/>
            <person name="Liu M."/>
            <person name="Fu X."/>
            <person name="Pan Q."/>
            <person name="Wang Y."/>
            <person name="Lv Z."/>
            <person name="Lu X."/>
            <person name="Zhang F."/>
            <person name="Jiang W."/>
            <person name="Ma Y."/>
            <person name="Chen M."/>
            <person name="Hao X."/>
            <person name="Li L."/>
            <person name="Tang Y."/>
            <person name="Lv G."/>
            <person name="Zhou Y."/>
            <person name="Sun X."/>
            <person name="Brodelius P.E."/>
            <person name="Rose J.K.C."/>
            <person name="Tang K."/>
        </authorList>
    </citation>
    <scope>NUCLEOTIDE SEQUENCE [LARGE SCALE GENOMIC DNA]</scope>
    <source>
        <strain evidence="3">cv. Huhao1</strain>
        <tissue evidence="2">Leaf</tissue>
    </source>
</reference>
<dbReference type="OrthoDB" id="1731747at2759"/>